<dbReference type="OrthoDB" id="6134464at2759"/>
<evidence type="ECO:0008006" key="4">
    <source>
        <dbReference type="Google" id="ProtNLM"/>
    </source>
</evidence>
<dbReference type="EMBL" id="CAJOBZ010000066">
    <property type="protein sequence ID" value="CAF4939298.1"/>
    <property type="molecule type" value="Genomic_DNA"/>
</dbReference>
<dbReference type="InterPro" id="IPR024276">
    <property type="entry name" value="CCAP"/>
</dbReference>
<feature type="signal peptide" evidence="1">
    <location>
        <begin position="1"/>
        <end position="22"/>
    </location>
</feature>
<evidence type="ECO:0000313" key="3">
    <source>
        <dbReference type="Proteomes" id="UP000663880"/>
    </source>
</evidence>
<dbReference type="Proteomes" id="UP000663880">
    <property type="component" value="Unassembled WGS sequence"/>
</dbReference>
<organism evidence="2 3">
    <name type="scientific">Pieris macdunnoughi</name>
    <dbReference type="NCBI Taxonomy" id="345717"/>
    <lineage>
        <taxon>Eukaryota</taxon>
        <taxon>Metazoa</taxon>
        <taxon>Ecdysozoa</taxon>
        <taxon>Arthropoda</taxon>
        <taxon>Hexapoda</taxon>
        <taxon>Insecta</taxon>
        <taxon>Pterygota</taxon>
        <taxon>Neoptera</taxon>
        <taxon>Endopterygota</taxon>
        <taxon>Lepidoptera</taxon>
        <taxon>Glossata</taxon>
        <taxon>Ditrysia</taxon>
        <taxon>Papilionoidea</taxon>
        <taxon>Pieridae</taxon>
        <taxon>Pierinae</taxon>
        <taxon>Pieris</taxon>
    </lineage>
</organism>
<comment type="caution">
    <text evidence="2">The sequence shown here is derived from an EMBL/GenBank/DDBJ whole genome shotgun (WGS) entry which is preliminary data.</text>
</comment>
<feature type="chain" id="PRO_5032915306" description="Crustacean cardioactive peptide" evidence="1">
    <location>
        <begin position="23"/>
        <end position="119"/>
    </location>
</feature>
<evidence type="ECO:0000256" key="1">
    <source>
        <dbReference type="SAM" id="SignalP"/>
    </source>
</evidence>
<name>A0A821X9W6_9NEOP</name>
<reference evidence="2" key="1">
    <citation type="submission" date="2021-02" db="EMBL/GenBank/DDBJ databases">
        <authorList>
            <person name="Steward A R."/>
        </authorList>
    </citation>
    <scope>NUCLEOTIDE SEQUENCE</scope>
</reference>
<gene>
    <name evidence="2" type="ORF">PMACD_LOCUS14578</name>
</gene>
<dbReference type="AlphaFoldDB" id="A0A821X9W6"/>
<keyword evidence="3" id="KW-1185">Reference proteome</keyword>
<proteinExistence type="predicted"/>
<sequence>MGASLRVSIVLLGLLLITTCYSARIPNNFDPRLTDEIIAPKKRPFCNAFTGCGRKRSMNPPGMPLQGMMRSRQFEEDNYDTDNSLEDLSRQILSEAKLWEVIQEASAQIARRNQKEALL</sequence>
<evidence type="ECO:0000313" key="2">
    <source>
        <dbReference type="EMBL" id="CAF4939298.1"/>
    </source>
</evidence>
<dbReference type="Pfam" id="PF11105">
    <property type="entry name" value="CCAP"/>
    <property type="match status" value="1"/>
</dbReference>
<protein>
    <recommendedName>
        <fullName evidence="4">Crustacean cardioactive peptide</fullName>
    </recommendedName>
</protein>
<accession>A0A821X9W6</accession>
<keyword evidence="1" id="KW-0732">Signal</keyword>